<proteinExistence type="predicted"/>
<protein>
    <submittedName>
        <fullName evidence="4">DUF4157 domain-containing protein</fullName>
    </submittedName>
</protein>
<feature type="compositionally biased region" description="Basic and acidic residues" evidence="1">
    <location>
        <begin position="57"/>
        <end position="81"/>
    </location>
</feature>
<accession>A0A7H0I5R3</accession>
<feature type="domain" description="Novel toxin 11" evidence="3">
    <location>
        <begin position="557"/>
        <end position="702"/>
    </location>
</feature>
<evidence type="ECO:0000256" key="1">
    <source>
        <dbReference type="SAM" id="MobiDB-lite"/>
    </source>
</evidence>
<feature type="domain" description="eCIS core" evidence="2">
    <location>
        <begin position="71"/>
        <end position="141"/>
    </location>
</feature>
<feature type="region of interest" description="Disordered" evidence="1">
    <location>
        <begin position="138"/>
        <end position="221"/>
    </location>
</feature>
<feature type="region of interest" description="Disordered" evidence="1">
    <location>
        <begin position="626"/>
        <end position="649"/>
    </location>
</feature>
<dbReference type="EMBL" id="CP060828">
    <property type="protein sequence ID" value="QNP68129.1"/>
    <property type="molecule type" value="Genomic_DNA"/>
</dbReference>
<dbReference type="RefSeq" id="WP_187745172.1">
    <property type="nucleotide sequence ID" value="NZ_CP060828.1"/>
</dbReference>
<dbReference type="InterPro" id="IPR029121">
    <property type="entry name" value="Ntox11"/>
</dbReference>
<evidence type="ECO:0000313" key="4">
    <source>
        <dbReference type="EMBL" id="QNP68129.1"/>
    </source>
</evidence>
<dbReference type="Proteomes" id="UP000516052">
    <property type="component" value="Chromosome"/>
</dbReference>
<evidence type="ECO:0000259" key="2">
    <source>
        <dbReference type="Pfam" id="PF13699"/>
    </source>
</evidence>
<sequence>MRAHDRKRSEAADDRERTVRAAAPGGLPGLQASVGNQAVLRMMRREREAGDGSPTPDRSDVEAGLREPGRPLDRATRVRKEEQFQADLSGVRLHTGPSAQQAAAAVQARAFTVDQDIVIGEGGGDSQTLDHELTHTVRNRQRAAVGHPTGGGFSMTRPDDSEEREAESNASRMRAGGTSTVLGEGAGRRGHADAGSAQSAVQRAGPADTAEEAGPAEEAAPEGKEIIAGLSQSIEQNTVQTKSKRNVLAPGTWWPEQWMVRGPARLRKTLDRRVMRGEAFGDQDLADIRQLSSVNQKWLEDVGIGTYEEAEKYIEGPFKDWLKLAAGKRILTATLAVRMNHPALREPEVLTPIDPAYTLGRFMLTQAPGTASEERQVLEQERDQQIRDTAIDTLYPQGMADARRHEGAVPAKGTALGEGGETAPDYAEKDRQGRELLTRILLVLRHGLKLYNPAEGAHEADYEQDVIRALAHGGRVNVRIPALGSKDEAAYRLPHFLGVTKDDTKGELVEGVGKRKYATHRTSIGANKGGTPGTFKEKGGLMAAVTNKLTTGAASPELWGQDISGGGLGSKDWNGDMVLPNGSYGHVLLVYHRPTTEKDGSLQIGIETIAPETDSPVGYEHNYRSTEATANPESVLHGHKPDKVGSGGLGTNERLVDLRAMGAAHGSGDWRTYLDEIQRDWESRLAGTAEVSPQRRALYEELVGPRPRP</sequence>
<gene>
    <name evidence="4" type="ORF">IAG44_00690</name>
</gene>
<feature type="compositionally biased region" description="Basic and acidic residues" evidence="1">
    <location>
        <begin position="7"/>
        <end position="19"/>
    </location>
</feature>
<name>A0A7H0I5R3_9ACTN</name>
<organism evidence="4 5">
    <name type="scientific">Streptomyces roseirectus</name>
    <dbReference type="NCBI Taxonomy" id="2768066"/>
    <lineage>
        <taxon>Bacteria</taxon>
        <taxon>Bacillati</taxon>
        <taxon>Actinomycetota</taxon>
        <taxon>Actinomycetes</taxon>
        <taxon>Kitasatosporales</taxon>
        <taxon>Streptomycetaceae</taxon>
        <taxon>Streptomyces</taxon>
    </lineage>
</organism>
<dbReference type="Pfam" id="PF15521">
    <property type="entry name" value="Ntox11"/>
    <property type="match status" value="1"/>
</dbReference>
<reference evidence="4 5" key="1">
    <citation type="submission" date="2020-08" db="EMBL/GenBank/DDBJ databases">
        <title>A novel species.</title>
        <authorList>
            <person name="Gao J."/>
        </authorList>
    </citation>
    <scope>NUCLEOTIDE SEQUENCE [LARGE SCALE GENOMIC DNA]</scope>
    <source>
        <strain evidence="4 5">CRXT-G-22</strain>
    </source>
</reference>
<dbReference type="InterPro" id="IPR025295">
    <property type="entry name" value="eCIS_core_dom"/>
</dbReference>
<feature type="region of interest" description="Disordered" evidence="1">
    <location>
        <begin position="1"/>
        <end position="81"/>
    </location>
</feature>
<evidence type="ECO:0000259" key="3">
    <source>
        <dbReference type="Pfam" id="PF15521"/>
    </source>
</evidence>
<evidence type="ECO:0000313" key="5">
    <source>
        <dbReference type="Proteomes" id="UP000516052"/>
    </source>
</evidence>
<feature type="region of interest" description="Disordered" evidence="1">
    <location>
        <begin position="408"/>
        <end position="430"/>
    </location>
</feature>
<keyword evidence="5" id="KW-1185">Reference proteome</keyword>
<dbReference type="Pfam" id="PF13699">
    <property type="entry name" value="eCIS_core"/>
    <property type="match status" value="1"/>
</dbReference>
<dbReference type="AlphaFoldDB" id="A0A7H0I5R3"/>
<dbReference type="KEGG" id="sroi:IAG44_00690"/>